<dbReference type="InParanoid" id="K2S874"/>
<dbReference type="OrthoDB" id="3200163at2759"/>
<dbReference type="AlphaFoldDB" id="K2S874"/>
<accession>K2S874</accession>
<dbReference type="MEROPS" id="S09.A89"/>
<gene>
    <name evidence="5" type="ORF">MPH_04134</name>
</gene>
<comment type="similarity">
    <text evidence="1 3">Belongs to the type-B carboxylesterase/lipase family.</text>
</comment>
<dbReference type="PANTHER" id="PTHR43142">
    <property type="entry name" value="CARBOXYLIC ESTER HYDROLASE"/>
    <property type="match status" value="1"/>
</dbReference>
<dbReference type="PANTHER" id="PTHR43142:SF11">
    <property type="entry name" value="CARBOXYLIC ESTER HYDROLASE"/>
    <property type="match status" value="1"/>
</dbReference>
<protein>
    <recommendedName>
        <fullName evidence="3">Carboxylic ester hydrolase</fullName>
        <ecNumber evidence="3">3.1.1.-</ecNumber>
    </recommendedName>
</protein>
<dbReference type="EC" id="3.1.1.-" evidence="3"/>
<dbReference type="VEuPathDB" id="FungiDB:MPH_04134"/>
<dbReference type="Proteomes" id="UP000007129">
    <property type="component" value="Unassembled WGS sequence"/>
</dbReference>
<dbReference type="HOGENOM" id="CLU_006586_14_4_1"/>
<dbReference type="Gene3D" id="3.40.50.1820">
    <property type="entry name" value="alpha/beta hydrolase"/>
    <property type="match status" value="1"/>
</dbReference>
<dbReference type="InterPro" id="IPR019826">
    <property type="entry name" value="Carboxylesterase_B_AS"/>
</dbReference>
<evidence type="ECO:0000313" key="6">
    <source>
        <dbReference type="Proteomes" id="UP000007129"/>
    </source>
</evidence>
<proteinExistence type="inferred from homology"/>
<dbReference type="PROSITE" id="PS00122">
    <property type="entry name" value="CARBOXYLESTERASE_B_1"/>
    <property type="match status" value="1"/>
</dbReference>
<evidence type="ECO:0000256" key="1">
    <source>
        <dbReference type="ARBA" id="ARBA00005964"/>
    </source>
</evidence>
<organism evidence="5 6">
    <name type="scientific">Macrophomina phaseolina (strain MS6)</name>
    <name type="common">Charcoal rot fungus</name>
    <dbReference type="NCBI Taxonomy" id="1126212"/>
    <lineage>
        <taxon>Eukaryota</taxon>
        <taxon>Fungi</taxon>
        <taxon>Dikarya</taxon>
        <taxon>Ascomycota</taxon>
        <taxon>Pezizomycotina</taxon>
        <taxon>Dothideomycetes</taxon>
        <taxon>Dothideomycetes incertae sedis</taxon>
        <taxon>Botryosphaeriales</taxon>
        <taxon>Botryosphaeriaceae</taxon>
        <taxon>Macrophomina</taxon>
    </lineage>
</organism>
<evidence type="ECO:0000259" key="4">
    <source>
        <dbReference type="Pfam" id="PF00135"/>
    </source>
</evidence>
<dbReference type="STRING" id="1126212.K2S874"/>
<comment type="caution">
    <text evidence="5">The sequence shown here is derived from an EMBL/GenBank/DDBJ whole genome shotgun (WGS) entry which is preliminary data.</text>
</comment>
<dbReference type="EMBL" id="AHHD01000185">
    <property type="protein sequence ID" value="EKG18599.1"/>
    <property type="molecule type" value="Genomic_DNA"/>
</dbReference>
<dbReference type="SUPFAM" id="SSF53474">
    <property type="entry name" value="alpha/beta-Hydrolases"/>
    <property type="match status" value="1"/>
</dbReference>
<dbReference type="eggNOG" id="KOG1516">
    <property type="taxonomic scope" value="Eukaryota"/>
</dbReference>
<feature type="domain" description="Carboxylesterase type B" evidence="4">
    <location>
        <begin position="27"/>
        <end position="314"/>
    </location>
</feature>
<dbReference type="InterPro" id="IPR029058">
    <property type="entry name" value="AB_hydrolase_fold"/>
</dbReference>
<dbReference type="GO" id="GO:0016787">
    <property type="term" value="F:hydrolase activity"/>
    <property type="evidence" value="ECO:0007669"/>
    <property type="project" value="UniProtKB-KW"/>
</dbReference>
<dbReference type="InterPro" id="IPR002018">
    <property type="entry name" value="CarbesteraseB"/>
</dbReference>
<evidence type="ECO:0000256" key="2">
    <source>
        <dbReference type="ARBA" id="ARBA00022801"/>
    </source>
</evidence>
<reference evidence="5 6" key="1">
    <citation type="journal article" date="2012" name="BMC Genomics">
        <title>Tools to kill: Genome of one of the most destructive plant pathogenic fungi Macrophomina phaseolina.</title>
        <authorList>
            <person name="Islam M.S."/>
            <person name="Haque M.S."/>
            <person name="Islam M.M."/>
            <person name="Emdad E.M."/>
            <person name="Halim A."/>
            <person name="Hossen Q.M.M."/>
            <person name="Hossain M.Z."/>
            <person name="Ahmed B."/>
            <person name="Rahim S."/>
            <person name="Rahman M.S."/>
            <person name="Alam M.M."/>
            <person name="Hou S."/>
            <person name="Wan X."/>
            <person name="Saito J.A."/>
            <person name="Alam M."/>
        </authorList>
    </citation>
    <scope>NUCLEOTIDE SEQUENCE [LARGE SCALE GENOMIC DNA]</scope>
    <source>
        <strain evidence="5 6">MS6</strain>
    </source>
</reference>
<evidence type="ECO:0000256" key="3">
    <source>
        <dbReference type="RuleBase" id="RU361235"/>
    </source>
</evidence>
<evidence type="ECO:0000313" key="5">
    <source>
        <dbReference type="EMBL" id="EKG18599.1"/>
    </source>
</evidence>
<name>K2S874_MACPH</name>
<sequence length="401" mass="43512">MEAGITSAETGGRSTTLGDWSRLVSRWGHLSSGSTLPGYQANNGLRDQVMALNWIKENISGFGGDPDNVTLLGVSAGGISALYHLQSTTPLFKRVVSMSGTPLMIKPLPLHVAEHAYQTVIAALGLTDLTPADRIEKLRRMPPEKLLKVPHSVRTQPVLDGELIKLAPSFQSLEQTVSPGAQWCEELMIGWCGYDATIYTTFAPIFSSPSLRSAITESFTKSLPSDELPATLFNVYGLDNPDASQDVVLSSVMRLGTHLIFRNAVLAYAAAWSSSTANSKRAYVYDCEVPNPWKGGCWTGKPSHLVDVALLFRNFDEYIESPATRELAAAFARDILTFIAGRGSSSSDRLQEGKVNIYGPTEVSVVALEDVQRDAIARATERDGVRLDALSDAWGNFIMGK</sequence>
<keyword evidence="2 3" id="KW-0378">Hydrolase</keyword>
<dbReference type="Pfam" id="PF00135">
    <property type="entry name" value="COesterase"/>
    <property type="match status" value="1"/>
</dbReference>